<feature type="binding site" evidence="4">
    <location>
        <position position="107"/>
    </location>
    <ligand>
        <name>Mg(2+)</name>
        <dbReference type="ChEBI" id="CHEBI:18420"/>
        <label>1</label>
    </ligand>
</feature>
<keyword evidence="1 4" id="KW-0479">Metal-binding</keyword>
<sequence>MAIPAVGEIVQIHSYKHNGRIHRVWQETMVLKSTNKVIIGANERTLVTESDGRTWLTREPSITYFHSELWYNIICMLREDGVYYYCNMSSPFVFDHNAIKYIDYDLDVKVFPDMSYTLLDEDEYEEHRQLMNYPQVIDSILKANLQKLIQWVEQRRGPFAPDFIEAWTNRFKFQRQLNDEKKQQNPEHD</sequence>
<dbReference type="RefSeq" id="WP_126989186.1">
    <property type="nucleotide sequence ID" value="NZ_JTFC01000006.1"/>
</dbReference>
<accession>A0A433RYC4</accession>
<keyword evidence="3 4" id="KW-0460">Magnesium</keyword>
<feature type="binding site" evidence="4">
    <location>
        <position position="87"/>
    </location>
    <ligand>
        <name>Mg(2+)</name>
        <dbReference type="ChEBI" id="CHEBI:18420"/>
        <label>1</label>
    </ligand>
</feature>
<proteinExistence type="inferred from homology"/>
<comment type="function">
    <text evidence="4">Has nucleoside phosphatase activity towards nucleoside triphosphates and nucleoside diphosphates.</text>
</comment>
<feature type="binding site" evidence="4">
    <location>
        <position position="123"/>
    </location>
    <ligand>
        <name>Mg(2+)</name>
        <dbReference type="ChEBI" id="CHEBI:18420"/>
        <label>2</label>
    </ligand>
</feature>
<dbReference type="InterPro" id="IPR007295">
    <property type="entry name" value="DUF402"/>
</dbReference>
<dbReference type="Proteomes" id="UP000288623">
    <property type="component" value="Unassembled WGS sequence"/>
</dbReference>
<evidence type="ECO:0000256" key="1">
    <source>
        <dbReference type="ARBA" id="ARBA00022723"/>
    </source>
</evidence>
<dbReference type="SUPFAM" id="SSF159234">
    <property type="entry name" value="FomD-like"/>
    <property type="match status" value="1"/>
</dbReference>
<evidence type="ECO:0000256" key="3">
    <source>
        <dbReference type="ARBA" id="ARBA00022842"/>
    </source>
</evidence>
<feature type="binding site" evidence="4">
    <location>
        <position position="107"/>
    </location>
    <ligand>
        <name>Mg(2+)</name>
        <dbReference type="ChEBI" id="CHEBI:18420"/>
        <label>2</label>
    </ligand>
</feature>
<name>A0A433RYC4_9BACL</name>
<feature type="domain" description="DUF402" evidence="5">
    <location>
        <begin position="18"/>
        <end position="156"/>
    </location>
</feature>
<dbReference type="PANTHER" id="PTHR39159:SF1">
    <property type="entry name" value="UPF0374 PROTEIN YGAC"/>
    <property type="match status" value="1"/>
</dbReference>
<dbReference type="PIRSF" id="PIRSF028345">
    <property type="entry name" value="UCP028345"/>
    <property type="match status" value="1"/>
</dbReference>
<feature type="binding site" evidence="4">
    <location>
        <position position="105"/>
    </location>
    <ligand>
        <name>Mg(2+)</name>
        <dbReference type="ChEBI" id="CHEBI:18420"/>
        <label>2</label>
    </ligand>
</feature>
<feature type="binding site" evidence="4">
    <location>
        <position position="120"/>
    </location>
    <ligand>
        <name>Mg(2+)</name>
        <dbReference type="ChEBI" id="CHEBI:18420"/>
        <label>2</label>
    </ligand>
</feature>
<evidence type="ECO:0000313" key="7">
    <source>
        <dbReference type="Proteomes" id="UP000288623"/>
    </source>
</evidence>
<dbReference type="InterPro" id="IPR035930">
    <property type="entry name" value="FomD-like_sf"/>
</dbReference>
<dbReference type="Pfam" id="PF04167">
    <property type="entry name" value="DUF402"/>
    <property type="match status" value="1"/>
</dbReference>
<evidence type="ECO:0000313" key="6">
    <source>
        <dbReference type="EMBL" id="RUS58283.1"/>
    </source>
</evidence>
<evidence type="ECO:0000256" key="2">
    <source>
        <dbReference type="ARBA" id="ARBA00022801"/>
    </source>
</evidence>
<organism evidence="6 7">
    <name type="scientific">Candidatus Kurthia intestinigallinarum</name>
    <dbReference type="NCBI Taxonomy" id="1562256"/>
    <lineage>
        <taxon>Bacteria</taxon>
        <taxon>Bacillati</taxon>
        <taxon>Bacillota</taxon>
        <taxon>Bacilli</taxon>
        <taxon>Bacillales</taxon>
        <taxon>Caryophanaceae</taxon>
        <taxon>Kurthia</taxon>
    </lineage>
</organism>
<protein>
    <recommendedName>
        <fullName evidence="4">Nucleoside triphosphate/diphosphate phosphatase</fullName>
        <ecNumber evidence="4">3.6.1.15</ecNumber>
        <ecNumber evidence="4">3.6.1.6</ecNumber>
    </recommendedName>
</protein>
<dbReference type="EMBL" id="JTFC01000006">
    <property type="protein sequence ID" value="RUS58283.1"/>
    <property type="molecule type" value="Genomic_DNA"/>
</dbReference>
<dbReference type="NCBIfam" id="NF010183">
    <property type="entry name" value="PRK13662.1"/>
    <property type="match status" value="1"/>
</dbReference>
<comment type="catalytic activity">
    <reaction evidence="4">
        <text>a ribonucleoside 5'-triphosphate + H2O = a ribonucleoside 5'-diphosphate + phosphate + H(+)</text>
        <dbReference type="Rhea" id="RHEA:23680"/>
        <dbReference type="ChEBI" id="CHEBI:15377"/>
        <dbReference type="ChEBI" id="CHEBI:15378"/>
        <dbReference type="ChEBI" id="CHEBI:43474"/>
        <dbReference type="ChEBI" id="CHEBI:57930"/>
        <dbReference type="ChEBI" id="CHEBI:61557"/>
        <dbReference type="EC" id="3.6.1.15"/>
    </reaction>
</comment>
<dbReference type="InterPro" id="IPR016882">
    <property type="entry name" value="SA1684"/>
</dbReference>
<evidence type="ECO:0000259" key="5">
    <source>
        <dbReference type="Pfam" id="PF04167"/>
    </source>
</evidence>
<gene>
    <name evidence="6" type="ORF">QI30_01495</name>
</gene>
<comment type="caution">
    <text evidence="6">The sequence shown here is derived from an EMBL/GenBank/DDBJ whole genome shotgun (WGS) entry which is preliminary data.</text>
</comment>
<dbReference type="OrthoDB" id="1645325at2"/>
<evidence type="ECO:0000256" key="4">
    <source>
        <dbReference type="HAMAP-Rule" id="MF_01568"/>
    </source>
</evidence>
<keyword evidence="7" id="KW-1185">Reference proteome</keyword>
<feature type="binding site" evidence="4">
    <location>
        <position position="103"/>
    </location>
    <ligand>
        <name>Mg(2+)</name>
        <dbReference type="ChEBI" id="CHEBI:18420"/>
        <label>1</label>
    </ligand>
</feature>
<keyword evidence="2 4" id="KW-0378">Hydrolase</keyword>
<feature type="active site" description="Proton donor" evidence="4">
    <location>
        <position position="23"/>
    </location>
</feature>
<dbReference type="PANTHER" id="PTHR39159">
    <property type="match status" value="1"/>
</dbReference>
<dbReference type="AlphaFoldDB" id="A0A433RYC4"/>
<dbReference type="GO" id="GO:0000287">
    <property type="term" value="F:magnesium ion binding"/>
    <property type="evidence" value="ECO:0007669"/>
    <property type="project" value="UniProtKB-UniRule"/>
</dbReference>
<dbReference type="GO" id="GO:0017110">
    <property type="term" value="F:nucleoside diphosphate phosphatase activity"/>
    <property type="evidence" value="ECO:0007669"/>
    <property type="project" value="UniProtKB-UniRule"/>
</dbReference>
<dbReference type="EC" id="3.6.1.6" evidence="4"/>
<dbReference type="InterPro" id="IPR050212">
    <property type="entry name" value="Ntdp-like"/>
</dbReference>
<dbReference type="EC" id="3.6.1.15" evidence="4"/>
<dbReference type="HAMAP" id="MF_01568">
    <property type="entry name" value="Ntdp"/>
    <property type="match status" value="1"/>
</dbReference>
<comment type="cofactor">
    <cofactor evidence="4">
        <name>Mg(2+)</name>
        <dbReference type="ChEBI" id="CHEBI:18420"/>
    </cofactor>
</comment>
<dbReference type="Gene3D" id="2.40.380.10">
    <property type="entry name" value="FomD-like"/>
    <property type="match status" value="1"/>
</dbReference>
<comment type="catalytic activity">
    <reaction evidence="4">
        <text>a ribonucleoside 5'-diphosphate + H2O = a ribonucleoside 5'-phosphate + phosphate + H(+)</text>
        <dbReference type="Rhea" id="RHEA:36799"/>
        <dbReference type="ChEBI" id="CHEBI:15377"/>
        <dbReference type="ChEBI" id="CHEBI:15378"/>
        <dbReference type="ChEBI" id="CHEBI:43474"/>
        <dbReference type="ChEBI" id="CHEBI:57930"/>
        <dbReference type="ChEBI" id="CHEBI:58043"/>
        <dbReference type="EC" id="3.6.1.6"/>
    </reaction>
</comment>
<reference evidence="6 7" key="1">
    <citation type="submission" date="2014-11" db="EMBL/GenBank/DDBJ databases">
        <title>Genome sequence and analysis of novel Kurthia sp.</title>
        <authorList>
            <person name="Lawson J.N."/>
            <person name="Gonzalez J.E."/>
            <person name="Rinauldi L."/>
            <person name="Xuan Z."/>
            <person name="Firman A."/>
            <person name="Shaddox L."/>
            <person name="Trudeau A."/>
            <person name="Shah S."/>
            <person name="Reiman D."/>
        </authorList>
    </citation>
    <scope>NUCLEOTIDE SEQUENCE [LARGE SCALE GENOMIC DNA]</scope>
    <source>
        <strain evidence="6 7">3B1D</strain>
    </source>
</reference>
<comment type="similarity">
    <text evidence="4">Belongs to the Ntdp family.</text>
</comment>
<dbReference type="GO" id="GO:0017111">
    <property type="term" value="F:ribonucleoside triphosphate phosphatase activity"/>
    <property type="evidence" value="ECO:0007669"/>
    <property type="project" value="UniProtKB-UniRule"/>
</dbReference>